<feature type="compositionally biased region" description="Acidic residues" evidence="2">
    <location>
        <begin position="191"/>
        <end position="201"/>
    </location>
</feature>
<feature type="compositionally biased region" description="Gly residues" evidence="2">
    <location>
        <begin position="143"/>
        <end position="160"/>
    </location>
</feature>
<evidence type="ECO:0000313" key="4">
    <source>
        <dbReference type="EMBL" id="KAF5377303.1"/>
    </source>
</evidence>
<dbReference type="GO" id="GO:0051879">
    <property type="term" value="F:Hsp90 protein binding"/>
    <property type="evidence" value="ECO:0007669"/>
    <property type="project" value="InterPro"/>
</dbReference>
<dbReference type="OrthoDB" id="1564555at2759"/>
<dbReference type="GO" id="GO:0051087">
    <property type="term" value="F:protein-folding chaperone binding"/>
    <property type="evidence" value="ECO:0007669"/>
    <property type="project" value="TreeGrafter"/>
</dbReference>
<accession>A0A8H5M1E2</accession>
<dbReference type="PROSITE" id="PS51203">
    <property type="entry name" value="CS"/>
    <property type="match status" value="1"/>
</dbReference>
<dbReference type="GO" id="GO:0051131">
    <property type="term" value="P:chaperone-mediated protein complex assembly"/>
    <property type="evidence" value="ECO:0007669"/>
    <property type="project" value="TreeGrafter"/>
</dbReference>
<dbReference type="SUPFAM" id="SSF49764">
    <property type="entry name" value="HSP20-like chaperones"/>
    <property type="match status" value="1"/>
</dbReference>
<comment type="similarity">
    <text evidence="1">Belongs to the p23/wos2 family.</text>
</comment>
<dbReference type="PANTHER" id="PTHR22932:SF1">
    <property type="entry name" value="CO-CHAPERONE PROTEIN DAF-41"/>
    <property type="match status" value="1"/>
</dbReference>
<feature type="domain" description="CS" evidence="3">
    <location>
        <begin position="2"/>
        <end position="106"/>
    </location>
</feature>
<dbReference type="GO" id="GO:0005829">
    <property type="term" value="C:cytosol"/>
    <property type="evidence" value="ECO:0007669"/>
    <property type="project" value="TreeGrafter"/>
</dbReference>
<dbReference type="EMBL" id="JAACJP010000024">
    <property type="protein sequence ID" value="KAF5377303.1"/>
    <property type="molecule type" value="Genomic_DNA"/>
</dbReference>
<dbReference type="InterPro" id="IPR007052">
    <property type="entry name" value="CS_dom"/>
</dbReference>
<gene>
    <name evidence="4" type="ORF">D9615_006380</name>
</gene>
<protein>
    <recommendedName>
        <fullName evidence="3">CS domain-containing protein</fullName>
    </recommendedName>
</protein>
<dbReference type="GO" id="GO:0005634">
    <property type="term" value="C:nucleus"/>
    <property type="evidence" value="ECO:0007669"/>
    <property type="project" value="TreeGrafter"/>
</dbReference>
<feature type="region of interest" description="Disordered" evidence="2">
    <location>
        <begin position="132"/>
        <end position="212"/>
    </location>
</feature>
<evidence type="ECO:0000256" key="2">
    <source>
        <dbReference type="SAM" id="MobiDB-lite"/>
    </source>
</evidence>
<organism evidence="4 5">
    <name type="scientific">Tricholomella constricta</name>
    <dbReference type="NCBI Taxonomy" id="117010"/>
    <lineage>
        <taxon>Eukaryota</taxon>
        <taxon>Fungi</taxon>
        <taxon>Dikarya</taxon>
        <taxon>Basidiomycota</taxon>
        <taxon>Agaricomycotina</taxon>
        <taxon>Agaricomycetes</taxon>
        <taxon>Agaricomycetidae</taxon>
        <taxon>Agaricales</taxon>
        <taxon>Tricholomatineae</taxon>
        <taxon>Lyophyllaceae</taxon>
        <taxon>Tricholomella</taxon>
    </lineage>
</organism>
<reference evidence="4 5" key="1">
    <citation type="journal article" date="2020" name="ISME J.">
        <title>Uncovering the hidden diversity of litter-decomposition mechanisms in mushroom-forming fungi.</title>
        <authorList>
            <person name="Floudas D."/>
            <person name="Bentzer J."/>
            <person name="Ahren D."/>
            <person name="Johansson T."/>
            <person name="Persson P."/>
            <person name="Tunlid A."/>
        </authorList>
    </citation>
    <scope>NUCLEOTIDE SEQUENCE [LARGE SCALE GENOMIC DNA]</scope>
    <source>
        <strain evidence="4 5">CBS 661.87</strain>
    </source>
</reference>
<dbReference type="InterPro" id="IPR045250">
    <property type="entry name" value="p23-like"/>
</dbReference>
<dbReference type="GO" id="GO:0006457">
    <property type="term" value="P:protein folding"/>
    <property type="evidence" value="ECO:0007669"/>
    <property type="project" value="TreeGrafter"/>
</dbReference>
<comment type="caution">
    <text evidence="4">The sequence shown here is derived from an EMBL/GenBank/DDBJ whole genome shotgun (WGS) entry which is preliminary data.</text>
</comment>
<dbReference type="Proteomes" id="UP000565441">
    <property type="component" value="Unassembled WGS sequence"/>
</dbReference>
<dbReference type="AlphaFoldDB" id="A0A8H5M1E2"/>
<dbReference type="CDD" id="cd06465">
    <property type="entry name" value="p23_hB-ind1_like"/>
    <property type="match status" value="1"/>
</dbReference>
<keyword evidence="5" id="KW-1185">Reference proteome</keyword>
<dbReference type="Pfam" id="PF04969">
    <property type="entry name" value="CS"/>
    <property type="match status" value="1"/>
</dbReference>
<dbReference type="InterPro" id="IPR008978">
    <property type="entry name" value="HSP20-like_chaperone"/>
</dbReference>
<proteinExistence type="inferred from homology"/>
<sequence>MTQHPEVLWAQRSSETADEKNVVYLTVNLPDIQEQTLVYDLTPTSISFKARHGNSSKGISEKDYEFNLELFAEVVPELSTKKLTTRSFSVTLRKKEKKEEYWPRLTKDKVKNAFLKTDFSKWVDEDEQDGVAAIPDDGDDAPGMGGMGGMGGMEGMGGMPPGMDFQKMLAQMGGGGAGGMPDFGGAGPSDGGDDEDSDDDGPPPLEEAEPAK</sequence>
<name>A0A8H5M1E2_9AGAR</name>
<evidence type="ECO:0000259" key="3">
    <source>
        <dbReference type="PROSITE" id="PS51203"/>
    </source>
</evidence>
<feature type="compositionally biased region" description="Gly residues" evidence="2">
    <location>
        <begin position="172"/>
        <end position="190"/>
    </location>
</feature>
<evidence type="ECO:0000256" key="1">
    <source>
        <dbReference type="ARBA" id="ARBA00025733"/>
    </source>
</evidence>
<dbReference type="FunFam" id="2.60.40.790:FF:000013">
    <property type="entry name" value="Very-long-chain (3R)-3-hydroxyacyl-CoA dehydratase"/>
    <property type="match status" value="1"/>
</dbReference>
<evidence type="ECO:0000313" key="5">
    <source>
        <dbReference type="Proteomes" id="UP000565441"/>
    </source>
</evidence>
<dbReference type="PANTHER" id="PTHR22932">
    <property type="entry name" value="TELOMERASE-BINDING PROTEIN P23 HSP90 CO-CHAPERONE"/>
    <property type="match status" value="1"/>
</dbReference>
<dbReference type="Gene3D" id="2.60.40.790">
    <property type="match status" value="1"/>
</dbReference>